<sequence length="369" mass="40073">MEQELAASGGAFPETVTVTLWGLDAIKTRGESVAIVLALVGARVVLDGLGKVGRFELIPLSELGRPRVDVLCSMSGIFRDSFANVVDLLDDLFQRAAAADEPEEMNFVRKHALALAEERGMPVQAAAARLFSNPAGDYGSMVNERVGQGNWGSSEELGDTWAGRNAFSYGRGGEKGVARPEVLGSLLQSTRRVVQEIDSVEYGLTDIQEYYANTGAIKAAAEGAQGGRRVGLSVVEATGQGDQRPKELEDVLRLEYRTKLLNPKWAKTMVAMGSGGAYEVSTRMTAAIGWGGTAKFAEDFVFDQADEVYVQDEEMAAKLRRSNPSAFRNVVGRLIEASGRGLWDADPERLERLREIYQDVEDELEGVTQ</sequence>
<name>A0A7S3BBQ1_9VIRI</name>
<evidence type="ECO:0000259" key="1">
    <source>
        <dbReference type="Pfam" id="PF02514"/>
    </source>
</evidence>
<gene>
    <name evidence="2" type="ORF">PSIN1315_LOCUS2025</name>
</gene>
<accession>A0A7S3BBQ1</accession>
<protein>
    <recommendedName>
        <fullName evidence="1">CobN/magnesium chelatase domain-containing protein</fullName>
    </recommendedName>
</protein>
<dbReference type="EMBL" id="HBHY01003141">
    <property type="protein sequence ID" value="CAE0128452.1"/>
    <property type="molecule type" value="Transcribed_RNA"/>
</dbReference>
<dbReference type="InterPro" id="IPR003672">
    <property type="entry name" value="CobN/Mg_chltase"/>
</dbReference>
<dbReference type="PANTHER" id="PTHR44119">
    <property type="entry name" value="MAGNESIUM-CHELATASE SUBUNIT CHLH, CHLOROPLASTIC"/>
    <property type="match status" value="1"/>
</dbReference>
<dbReference type="AlphaFoldDB" id="A0A7S3BBQ1"/>
<evidence type="ECO:0000313" key="2">
    <source>
        <dbReference type="EMBL" id="CAE0128452.1"/>
    </source>
</evidence>
<proteinExistence type="predicted"/>
<organism evidence="2">
    <name type="scientific">Prasinoderma singulare</name>
    <dbReference type="NCBI Taxonomy" id="676789"/>
    <lineage>
        <taxon>Eukaryota</taxon>
        <taxon>Viridiplantae</taxon>
        <taxon>Prasinodermophyta</taxon>
        <taxon>Prasinodermophyceae</taxon>
        <taxon>Prasinodermales</taxon>
        <taxon>Prasinodermaceae</taxon>
        <taxon>Prasinoderma</taxon>
    </lineage>
</organism>
<feature type="domain" description="CobN/magnesium chelatase" evidence="1">
    <location>
        <begin position="7"/>
        <end position="349"/>
    </location>
</feature>
<dbReference type="Pfam" id="PF02514">
    <property type="entry name" value="CobN-Mg_chel"/>
    <property type="match status" value="1"/>
</dbReference>
<dbReference type="PANTHER" id="PTHR44119:SF1">
    <property type="entry name" value="MAGNESIUM-CHELATASE SUBUNIT CHLH, CHLOROPLASTIC"/>
    <property type="match status" value="1"/>
</dbReference>
<reference evidence="2" key="1">
    <citation type="submission" date="2021-01" db="EMBL/GenBank/DDBJ databases">
        <authorList>
            <person name="Corre E."/>
            <person name="Pelletier E."/>
            <person name="Niang G."/>
            <person name="Scheremetjew M."/>
            <person name="Finn R."/>
            <person name="Kale V."/>
            <person name="Holt S."/>
            <person name="Cochrane G."/>
            <person name="Meng A."/>
            <person name="Brown T."/>
            <person name="Cohen L."/>
        </authorList>
    </citation>
    <scope>NUCLEOTIDE SEQUENCE</scope>
    <source>
        <strain evidence="2">RCC927</strain>
    </source>
</reference>